<evidence type="ECO:0000256" key="1">
    <source>
        <dbReference type="SAM" id="MobiDB-lite"/>
    </source>
</evidence>
<evidence type="ECO:0000313" key="2">
    <source>
        <dbReference type="EMBL" id="GMN35221.1"/>
    </source>
</evidence>
<feature type="compositionally biased region" description="Polar residues" evidence="1">
    <location>
        <begin position="1"/>
        <end position="20"/>
    </location>
</feature>
<comment type="caution">
    <text evidence="2">The sequence shown here is derived from an EMBL/GenBank/DDBJ whole genome shotgun (WGS) entry which is preliminary data.</text>
</comment>
<organism evidence="2 3">
    <name type="scientific">Ficus carica</name>
    <name type="common">Common fig</name>
    <dbReference type="NCBI Taxonomy" id="3494"/>
    <lineage>
        <taxon>Eukaryota</taxon>
        <taxon>Viridiplantae</taxon>
        <taxon>Streptophyta</taxon>
        <taxon>Embryophyta</taxon>
        <taxon>Tracheophyta</taxon>
        <taxon>Spermatophyta</taxon>
        <taxon>Magnoliopsida</taxon>
        <taxon>eudicotyledons</taxon>
        <taxon>Gunneridae</taxon>
        <taxon>Pentapetalae</taxon>
        <taxon>rosids</taxon>
        <taxon>fabids</taxon>
        <taxon>Rosales</taxon>
        <taxon>Moraceae</taxon>
        <taxon>Ficeae</taxon>
        <taxon>Ficus</taxon>
    </lineage>
</organism>
<proteinExistence type="predicted"/>
<dbReference type="EMBL" id="BTGU01003670">
    <property type="protein sequence ID" value="GMN35221.1"/>
    <property type="molecule type" value="Genomic_DNA"/>
</dbReference>
<protein>
    <submittedName>
        <fullName evidence="2">Uncharacterized protein</fullName>
    </submittedName>
</protein>
<accession>A0AA88A0L3</accession>
<feature type="region of interest" description="Disordered" evidence="1">
    <location>
        <begin position="1"/>
        <end position="22"/>
    </location>
</feature>
<keyword evidence="3" id="KW-1185">Reference proteome</keyword>
<dbReference type="AlphaFoldDB" id="A0AA88A0L3"/>
<evidence type="ECO:0000313" key="3">
    <source>
        <dbReference type="Proteomes" id="UP001187192"/>
    </source>
</evidence>
<dbReference type="Proteomes" id="UP001187192">
    <property type="component" value="Unassembled WGS sequence"/>
</dbReference>
<sequence length="76" mass="8417">MTLSGLTNPLEVRTSNSESPDQAMKTLSLVRKMASTSNTESRVFKIPSLCEQVRSIHQQILLGNSALDIKIRTLET</sequence>
<name>A0AA88A0L3_FICCA</name>
<reference evidence="2" key="1">
    <citation type="submission" date="2023-07" db="EMBL/GenBank/DDBJ databases">
        <title>draft genome sequence of fig (Ficus carica).</title>
        <authorList>
            <person name="Takahashi T."/>
            <person name="Nishimura K."/>
        </authorList>
    </citation>
    <scope>NUCLEOTIDE SEQUENCE</scope>
</reference>
<gene>
    <name evidence="2" type="ORF">TIFTF001_044991</name>
</gene>